<evidence type="ECO:0000313" key="3">
    <source>
        <dbReference type="Proteomes" id="UP000541444"/>
    </source>
</evidence>
<dbReference type="GO" id="GO:0004176">
    <property type="term" value="F:ATP-dependent peptidase activity"/>
    <property type="evidence" value="ECO:0007669"/>
    <property type="project" value="TreeGrafter"/>
</dbReference>
<protein>
    <recommendedName>
        <fullName evidence="1">AAA+ ATPase domain-containing protein</fullName>
    </recommendedName>
</protein>
<dbReference type="SMART" id="SM00382">
    <property type="entry name" value="AAA"/>
    <property type="match status" value="1"/>
</dbReference>
<dbReference type="PANTHER" id="PTHR23076">
    <property type="entry name" value="METALLOPROTEASE M41 FTSH"/>
    <property type="match status" value="1"/>
</dbReference>
<accession>A0A7J7LZF5</accession>
<reference evidence="2 3" key="1">
    <citation type="journal article" date="2020" name="IScience">
        <title>Genome Sequencing of the Endangered Kingdonia uniflora (Circaeasteraceae, Ranunculales) Reveals Potential Mechanisms of Evolutionary Specialization.</title>
        <authorList>
            <person name="Sun Y."/>
            <person name="Deng T."/>
            <person name="Zhang A."/>
            <person name="Moore M.J."/>
            <person name="Landis J.B."/>
            <person name="Lin N."/>
            <person name="Zhang H."/>
            <person name="Zhang X."/>
            <person name="Huang J."/>
            <person name="Zhang X."/>
            <person name="Sun H."/>
            <person name="Wang H."/>
        </authorList>
    </citation>
    <scope>NUCLEOTIDE SEQUENCE [LARGE SCALE GENOMIC DNA]</scope>
    <source>
        <strain evidence="2">TB1705</strain>
        <tissue evidence="2">Leaf</tissue>
    </source>
</reference>
<dbReference type="AlphaFoldDB" id="A0A7J7LZF5"/>
<dbReference type="GO" id="GO:0005524">
    <property type="term" value="F:ATP binding"/>
    <property type="evidence" value="ECO:0007669"/>
    <property type="project" value="InterPro"/>
</dbReference>
<keyword evidence="3" id="KW-1185">Reference proteome</keyword>
<dbReference type="PANTHER" id="PTHR23076:SF99">
    <property type="entry name" value="INACTIVE ATP-DEPENDENT ZINC METALLOPROTEASE FTSHI 4, CHLOROPLASTIC-RELATED"/>
    <property type="match status" value="1"/>
</dbReference>
<dbReference type="InterPro" id="IPR003593">
    <property type="entry name" value="AAA+_ATPase"/>
</dbReference>
<feature type="domain" description="AAA+ ATPase" evidence="1">
    <location>
        <begin position="90"/>
        <end position="250"/>
    </location>
</feature>
<dbReference type="GO" id="GO:0009535">
    <property type="term" value="C:chloroplast thylakoid membrane"/>
    <property type="evidence" value="ECO:0007669"/>
    <property type="project" value="TreeGrafter"/>
</dbReference>
<dbReference type="Pfam" id="PF00004">
    <property type="entry name" value="AAA"/>
    <property type="match status" value="1"/>
</dbReference>
<sequence>MARQIYVKLTPCNLGTPQAKARNPLKLRGLRSLGALGSLGKSRVKFISDEEPSGVAFNDFAGQEYINRELQEIVRILKNKEEFQNKGIYCPKGVMLHGSPGTGKALLSKAIASEAGVPFFAASGTDFVEVRSYDSFLNSSWRYLHSYNKNIPSSLHVGIAASRVKDLFTSARSFAPSIIFIDEIDAVGRKCGGPDVGGGGAEREQGLLQILTEMDGFKVSTSQVHARNKFFQSEVEKGTILEEIVELAVDFTGAELQNVLSRDSTEVLEELQLRLSYREAVVPSLACYYPDPHRLSQR</sequence>
<dbReference type="OrthoDB" id="1413014at2759"/>
<organism evidence="2 3">
    <name type="scientific">Kingdonia uniflora</name>
    <dbReference type="NCBI Taxonomy" id="39325"/>
    <lineage>
        <taxon>Eukaryota</taxon>
        <taxon>Viridiplantae</taxon>
        <taxon>Streptophyta</taxon>
        <taxon>Embryophyta</taxon>
        <taxon>Tracheophyta</taxon>
        <taxon>Spermatophyta</taxon>
        <taxon>Magnoliopsida</taxon>
        <taxon>Ranunculales</taxon>
        <taxon>Circaeasteraceae</taxon>
        <taxon>Kingdonia</taxon>
    </lineage>
</organism>
<dbReference type="Proteomes" id="UP000541444">
    <property type="component" value="Unassembled WGS sequence"/>
</dbReference>
<evidence type="ECO:0000259" key="1">
    <source>
        <dbReference type="SMART" id="SM00382"/>
    </source>
</evidence>
<dbReference type="InterPro" id="IPR003959">
    <property type="entry name" value="ATPase_AAA_core"/>
</dbReference>
<name>A0A7J7LZF5_9MAGN</name>
<evidence type="ECO:0000313" key="2">
    <source>
        <dbReference type="EMBL" id="KAF6148021.1"/>
    </source>
</evidence>
<proteinExistence type="predicted"/>
<comment type="caution">
    <text evidence="2">The sequence shown here is derived from an EMBL/GenBank/DDBJ whole genome shotgun (WGS) entry which is preliminary data.</text>
</comment>
<gene>
    <name evidence="2" type="ORF">GIB67_024196</name>
</gene>
<dbReference type="InterPro" id="IPR027417">
    <property type="entry name" value="P-loop_NTPase"/>
</dbReference>
<dbReference type="GO" id="GO:0016887">
    <property type="term" value="F:ATP hydrolysis activity"/>
    <property type="evidence" value="ECO:0007669"/>
    <property type="project" value="InterPro"/>
</dbReference>
<dbReference type="Gene3D" id="3.40.50.300">
    <property type="entry name" value="P-loop containing nucleotide triphosphate hydrolases"/>
    <property type="match status" value="1"/>
</dbReference>
<dbReference type="GO" id="GO:0006508">
    <property type="term" value="P:proteolysis"/>
    <property type="evidence" value="ECO:0007669"/>
    <property type="project" value="TreeGrafter"/>
</dbReference>
<dbReference type="SUPFAM" id="SSF52540">
    <property type="entry name" value="P-loop containing nucleoside triphosphate hydrolases"/>
    <property type="match status" value="1"/>
</dbReference>
<dbReference type="EMBL" id="JACGCM010001859">
    <property type="protein sequence ID" value="KAF6148021.1"/>
    <property type="molecule type" value="Genomic_DNA"/>
</dbReference>